<dbReference type="Pfam" id="PF00067">
    <property type="entry name" value="p450"/>
    <property type="match status" value="1"/>
</dbReference>
<keyword evidence="8" id="KW-0408">Iron</keyword>
<keyword evidence="9" id="KW-0503">Monooxygenase</keyword>
<dbReference type="GO" id="GO:0016705">
    <property type="term" value="F:oxidoreductase activity, acting on paired donors, with incorporation or reduction of molecular oxygen"/>
    <property type="evidence" value="ECO:0007669"/>
    <property type="project" value="InterPro"/>
</dbReference>
<keyword evidence="5" id="KW-0479">Metal-binding</keyword>
<gene>
    <name evidence="11" type="ORF">MIMGU_mgv1a021321mg</name>
</gene>
<keyword evidence="3" id="KW-0349">Heme</keyword>
<evidence type="ECO:0000256" key="2">
    <source>
        <dbReference type="ARBA" id="ARBA00010617"/>
    </source>
</evidence>
<organism evidence="11 12">
    <name type="scientific">Erythranthe guttata</name>
    <name type="common">Yellow monkey flower</name>
    <name type="synonym">Mimulus guttatus</name>
    <dbReference type="NCBI Taxonomy" id="4155"/>
    <lineage>
        <taxon>Eukaryota</taxon>
        <taxon>Viridiplantae</taxon>
        <taxon>Streptophyta</taxon>
        <taxon>Embryophyta</taxon>
        <taxon>Tracheophyta</taxon>
        <taxon>Spermatophyta</taxon>
        <taxon>Magnoliopsida</taxon>
        <taxon>eudicotyledons</taxon>
        <taxon>Gunneridae</taxon>
        <taxon>Pentapetalae</taxon>
        <taxon>asterids</taxon>
        <taxon>lamiids</taxon>
        <taxon>Lamiales</taxon>
        <taxon>Phrymaceae</taxon>
        <taxon>Erythranthe</taxon>
    </lineage>
</organism>
<dbReference type="SUPFAM" id="SSF48264">
    <property type="entry name" value="Cytochrome P450"/>
    <property type="match status" value="1"/>
</dbReference>
<evidence type="ECO:0000256" key="4">
    <source>
        <dbReference type="ARBA" id="ARBA00022692"/>
    </source>
</evidence>
<evidence type="ECO:0000313" key="11">
    <source>
        <dbReference type="EMBL" id="EYU26281.1"/>
    </source>
</evidence>
<keyword evidence="4" id="KW-0812">Transmembrane</keyword>
<dbReference type="Proteomes" id="UP000030748">
    <property type="component" value="Unassembled WGS sequence"/>
</dbReference>
<evidence type="ECO:0000256" key="9">
    <source>
        <dbReference type="ARBA" id="ARBA00023033"/>
    </source>
</evidence>
<comment type="similarity">
    <text evidence="2">Belongs to the cytochrome P450 family.</text>
</comment>
<evidence type="ECO:0000256" key="5">
    <source>
        <dbReference type="ARBA" id="ARBA00022723"/>
    </source>
</evidence>
<dbReference type="PANTHER" id="PTHR24282">
    <property type="entry name" value="CYTOCHROME P450 FAMILY MEMBER"/>
    <property type="match status" value="1"/>
</dbReference>
<evidence type="ECO:0008006" key="13">
    <source>
        <dbReference type="Google" id="ProtNLM"/>
    </source>
</evidence>
<dbReference type="EMBL" id="KI631699">
    <property type="protein sequence ID" value="EYU26281.1"/>
    <property type="molecule type" value="Genomic_DNA"/>
</dbReference>
<evidence type="ECO:0000256" key="7">
    <source>
        <dbReference type="ARBA" id="ARBA00023002"/>
    </source>
</evidence>
<evidence type="ECO:0000256" key="6">
    <source>
        <dbReference type="ARBA" id="ARBA00022989"/>
    </source>
</evidence>
<dbReference type="AlphaFoldDB" id="A0A022QE96"/>
<dbReference type="PANTHER" id="PTHR24282:SF273">
    <property type="entry name" value="CYTOCHROME P450 CYP72A219-LIKE"/>
    <property type="match status" value="1"/>
</dbReference>
<dbReference type="GO" id="GO:0004497">
    <property type="term" value="F:monooxygenase activity"/>
    <property type="evidence" value="ECO:0007669"/>
    <property type="project" value="UniProtKB-KW"/>
</dbReference>
<dbReference type="GO" id="GO:0020037">
    <property type="term" value="F:heme binding"/>
    <property type="evidence" value="ECO:0007669"/>
    <property type="project" value="InterPro"/>
</dbReference>
<feature type="non-terminal residue" evidence="11">
    <location>
        <position position="360"/>
    </location>
</feature>
<evidence type="ECO:0000256" key="10">
    <source>
        <dbReference type="ARBA" id="ARBA00023136"/>
    </source>
</evidence>
<keyword evidence="6" id="KW-1133">Transmembrane helix</keyword>
<sequence length="360" mass="41437">MDVTFAVIILTTIIVAVCAKRVVKLLNWVWFTPRKIEKILRQQGLNGTPYMPFLRNLNDFVTGMNEGQTRTIQLSDDCLPHIFSYHHHIFTKYGENSFWWFGPWPKLNIVDPELIKEIMSKPDLFQKPFPETGKILAGGLAFLEGEKWAKHRKIVNPAFHVDKLKNMVPLIGLSCSNMIQKWKAIVSSNSEKGSLSEIDVWPFLEDLTGDVISRTAFGSSHEEGMRIFQLTRDKLKLTMQIFLLCMIPGWRYLPTKINRELKSMTEELQSLLRGMIDKRQKAMDRGETVDDFLGILMESNSRSIQEHGNKNSGMSIEDVMEECKLFYFSGSETTSSLLVWTMILLCQHPEWQTLRLGLST</sequence>
<protein>
    <recommendedName>
        <fullName evidence="13">Cytochrome P450</fullName>
    </recommendedName>
</protein>
<evidence type="ECO:0000256" key="1">
    <source>
        <dbReference type="ARBA" id="ARBA00004370"/>
    </source>
</evidence>
<name>A0A022QE96_ERYGU</name>
<dbReference type="GO" id="GO:0016020">
    <property type="term" value="C:membrane"/>
    <property type="evidence" value="ECO:0007669"/>
    <property type="project" value="UniProtKB-SubCell"/>
</dbReference>
<evidence type="ECO:0000256" key="8">
    <source>
        <dbReference type="ARBA" id="ARBA00023004"/>
    </source>
</evidence>
<evidence type="ECO:0000313" key="12">
    <source>
        <dbReference type="Proteomes" id="UP000030748"/>
    </source>
</evidence>
<dbReference type="InterPro" id="IPR036396">
    <property type="entry name" value="Cyt_P450_sf"/>
</dbReference>
<keyword evidence="12" id="KW-1185">Reference proteome</keyword>
<evidence type="ECO:0000256" key="3">
    <source>
        <dbReference type="ARBA" id="ARBA00022617"/>
    </source>
</evidence>
<dbReference type="eggNOG" id="KOG0157">
    <property type="taxonomic scope" value="Eukaryota"/>
</dbReference>
<dbReference type="PhylomeDB" id="A0A022QE96"/>
<dbReference type="STRING" id="4155.A0A022QE96"/>
<keyword evidence="10" id="KW-0472">Membrane</keyword>
<dbReference type="InterPro" id="IPR001128">
    <property type="entry name" value="Cyt_P450"/>
</dbReference>
<comment type="subcellular location">
    <subcellularLocation>
        <location evidence="1">Membrane</location>
    </subcellularLocation>
</comment>
<proteinExistence type="inferred from homology"/>
<dbReference type="InterPro" id="IPR050665">
    <property type="entry name" value="Cytochrome_P450_Monooxygen"/>
</dbReference>
<reference evidence="11 12" key="1">
    <citation type="journal article" date="2013" name="Proc. Natl. Acad. Sci. U.S.A.">
        <title>Fine-scale variation in meiotic recombination in Mimulus inferred from population shotgun sequencing.</title>
        <authorList>
            <person name="Hellsten U."/>
            <person name="Wright K.M."/>
            <person name="Jenkins J."/>
            <person name="Shu S."/>
            <person name="Yuan Y."/>
            <person name="Wessler S.R."/>
            <person name="Schmutz J."/>
            <person name="Willis J.H."/>
            <person name="Rokhsar D.S."/>
        </authorList>
    </citation>
    <scope>NUCLEOTIDE SEQUENCE [LARGE SCALE GENOMIC DNA]</scope>
    <source>
        <strain evidence="12">cv. DUN x IM62</strain>
    </source>
</reference>
<accession>A0A022QE96</accession>
<dbReference type="Gene3D" id="1.10.630.10">
    <property type="entry name" value="Cytochrome P450"/>
    <property type="match status" value="1"/>
</dbReference>
<keyword evidence="7" id="KW-0560">Oxidoreductase</keyword>
<dbReference type="GO" id="GO:0005506">
    <property type="term" value="F:iron ion binding"/>
    <property type="evidence" value="ECO:0007669"/>
    <property type="project" value="InterPro"/>
</dbReference>